<reference evidence="11" key="1">
    <citation type="submission" date="2020-06" db="EMBL/GenBank/DDBJ databases">
        <authorList>
            <person name="Sheng S."/>
        </authorList>
    </citation>
    <scope>NUCLEOTIDE SEQUENCE</scope>
    <source>
        <tissue evidence="11">Antenna</tissue>
    </source>
</reference>
<keyword evidence="6 10" id="KW-1133">Transmembrane helix</keyword>
<dbReference type="PANTHER" id="PTHR21137:SF35">
    <property type="entry name" value="ODORANT RECEPTOR 19A-RELATED"/>
    <property type="match status" value="1"/>
</dbReference>
<evidence type="ECO:0000256" key="10">
    <source>
        <dbReference type="RuleBase" id="RU351113"/>
    </source>
</evidence>
<organism evidence="11">
    <name type="scientific">Aulacocentrum confusum</name>
    <dbReference type="NCBI Taxonomy" id="2767324"/>
    <lineage>
        <taxon>Eukaryota</taxon>
        <taxon>Metazoa</taxon>
        <taxon>Ecdysozoa</taxon>
        <taxon>Arthropoda</taxon>
        <taxon>Hexapoda</taxon>
        <taxon>Insecta</taxon>
        <taxon>Pterygota</taxon>
        <taxon>Neoptera</taxon>
        <taxon>Endopterygota</taxon>
        <taxon>Hymenoptera</taxon>
        <taxon>Apocrita</taxon>
        <taxon>Ichneumonoidea</taxon>
        <taxon>Braconidae</taxon>
        <taxon>Macrocentrinae</taxon>
        <taxon>Aulacocentrum</taxon>
    </lineage>
</organism>
<keyword evidence="4 10" id="KW-0812">Transmembrane</keyword>
<evidence type="ECO:0000256" key="6">
    <source>
        <dbReference type="ARBA" id="ARBA00022989"/>
    </source>
</evidence>
<name>A0A7G8Z964_9HYME</name>
<comment type="subcellular location">
    <subcellularLocation>
        <location evidence="1 10">Cell membrane</location>
        <topology evidence="1 10">Multi-pass membrane protein</topology>
    </subcellularLocation>
</comment>
<evidence type="ECO:0000256" key="3">
    <source>
        <dbReference type="ARBA" id="ARBA00022606"/>
    </source>
</evidence>
<comment type="similarity">
    <text evidence="10">Belongs to the insect chemoreceptor superfamily. Heteromeric odorant receptor channel (TC 1.A.69) family.</text>
</comment>
<dbReference type="GO" id="GO:0005886">
    <property type="term" value="C:plasma membrane"/>
    <property type="evidence" value="ECO:0007669"/>
    <property type="project" value="UniProtKB-SubCell"/>
</dbReference>
<dbReference type="AlphaFoldDB" id="A0A7G8Z964"/>
<gene>
    <name evidence="11" type="primary">OR45</name>
</gene>
<keyword evidence="3 10" id="KW-0716">Sensory transduction</keyword>
<accession>A0A7G8Z964</accession>
<keyword evidence="8 10" id="KW-0675">Receptor</keyword>
<evidence type="ECO:0000256" key="9">
    <source>
        <dbReference type="ARBA" id="ARBA00023224"/>
    </source>
</evidence>
<evidence type="ECO:0000256" key="4">
    <source>
        <dbReference type="ARBA" id="ARBA00022692"/>
    </source>
</evidence>
<keyword evidence="5 10" id="KW-0552">Olfaction</keyword>
<dbReference type="GO" id="GO:0005549">
    <property type="term" value="F:odorant binding"/>
    <property type="evidence" value="ECO:0007669"/>
    <property type="project" value="InterPro"/>
</dbReference>
<evidence type="ECO:0000256" key="5">
    <source>
        <dbReference type="ARBA" id="ARBA00022725"/>
    </source>
</evidence>
<feature type="transmembrane region" description="Helical" evidence="10">
    <location>
        <begin position="265"/>
        <end position="285"/>
    </location>
</feature>
<dbReference type="Pfam" id="PF02949">
    <property type="entry name" value="7tm_6"/>
    <property type="match status" value="1"/>
</dbReference>
<sequence length="385" mass="45448">MRRRNFDQYFWFNKVLMQSCGIMLLPSKFLFISYFLKVTPFITTWFLLFPAIYTLCFHSSRFSLDDKVYIILGYFEVYGFAAAKALVLLIKQHKLVKLVNEFSEMWTTFSDDDYKYIKVFPKQARYFTNGFTCLIMFLLISVLTTPLMESEQIYDVNGTKELPYRAGVFDYMHNDSRSYLIWYGLQIPAACFSITHVIATDVTYIFFILHACAYAKHCQYYFTQTIRELENDDSDVNYVVVKCIKYHQKFMEQYQITEDVFHFNILMQMIMSLGLICGYSVNILFQEEELAKYVMHLLAAVLQLWMYCWPVHMLWNEATKVANAAYDFPWYDWSKYHQSIVAIIITRSQRSAKFTAGKFVPVTLETFVSVLSTAMSFFTVLRQAI</sequence>
<dbReference type="PANTHER" id="PTHR21137">
    <property type="entry name" value="ODORANT RECEPTOR"/>
    <property type="match status" value="1"/>
</dbReference>
<feature type="transmembrane region" description="Helical" evidence="10">
    <location>
        <begin position="297"/>
        <end position="315"/>
    </location>
</feature>
<keyword evidence="9 10" id="KW-0807">Transducer</keyword>
<keyword evidence="7 10" id="KW-0472">Membrane</keyword>
<feature type="transmembrane region" description="Helical" evidence="10">
    <location>
        <begin position="38"/>
        <end position="56"/>
    </location>
</feature>
<dbReference type="EMBL" id="MT670985">
    <property type="protein sequence ID" value="QNL14989.1"/>
    <property type="molecule type" value="mRNA"/>
</dbReference>
<feature type="transmembrane region" description="Helical" evidence="10">
    <location>
        <begin position="126"/>
        <end position="144"/>
    </location>
</feature>
<evidence type="ECO:0000256" key="7">
    <source>
        <dbReference type="ARBA" id="ARBA00023136"/>
    </source>
</evidence>
<keyword evidence="2" id="KW-1003">Cell membrane</keyword>
<comment type="caution">
    <text evidence="10">Lacks conserved residue(s) required for the propagation of feature annotation.</text>
</comment>
<evidence type="ECO:0000256" key="8">
    <source>
        <dbReference type="ARBA" id="ARBA00023170"/>
    </source>
</evidence>
<protein>
    <recommendedName>
        <fullName evidence="10">Odorant receptor</fullName>
    </recommendedName>
</protein>
<proteinExistence type="evidence at transcript level"/>
<feature type="transmembrane region" description="Helical" evidence="10">
    <location>
        <begin position="359"/>
        <end position="381"/>
    </location>
</feature>
<evidence type="ECO:0000256" key="2">
    <source>
        <dbReference type="ARBA" id="ARBA00022475"/>
    </source>
</evidence>
<dbReference type="InterPro" id="IPR004117">
    <property type="entry name" value="7tm6_olfct_rcpt"/>
</dbReference>
<dbReference type="GO" id="GO:0007165">
    <property type="term" value="P:signal transduction"/>
    <property type="evidence" value="ECO:0007669"/>
    <property type="project" value="UniProtKB-KW"/>
</dbReference>
<evidence type="ECO:0000313" key="11">
    <source>
        <dbReference type="EMBL" id="QNL14989.1"/>
    </source>
</evidence>
<dbReference type="GO" id="GO:0004984">
    <property type="term" value="F:olfactory receptor activity"/>
    <property type="evidence" value="ECO:0007669"/>
    <property type="project" value="InterPro"/>
</dbReference>
<feature type="transmembrane region" description="Helical" evidence="10">
    <location>
        <begin position="68"/>
        <end position="90"/>
    </location>
</feature>
<evidence type="ECO:0000256" key="1">
    <source>
        <dbReference type="ARBA" id="ARBA00004651"/>
    </source>
</evidence>